<proteinExistence type="predicted"/>
<keyword evidence="1" id="KW-0472">Membrane</keyword>
<reference evidence="2 3" key="1">
    <citation type="submission" date="2024-02" db="EMBL/GenBank/DDBJ databases">
        <title>Herpetosiphon gulosus NBRC 112829.</title>
        <authorList>
            <person name="Ichikawa N."/>
            <person name="Katano-Makiyama Y."/>
            <person name="Hidaka K."/>
        </authorList>
    </citation>
    <scope>NUCLEOTIDE SEQUENCE [LARGE SCALE GENOMIC DNA]</scope>
    <source>
        <strain evidence="2 3">NBRC 112829</strain>
    </source>
</reference>
<evidence type="ECO:0000313" key="3">
    <source>
        <dbReference type="Proteomes" id="UP001428290"/>
    </source>
</evidence>
<dbReference type="RefSeq" id="WP_345722162.1">
    <property type="nucleotide sequence ID" value="NZ_BAABRU010000007.1"/>
</dbReference>
<gene>
    <name evidence="2" type="ORF">Hgul01_02350</name>
</gene>
<keyword evidence="3" id="KW-1185">Reference proteome</keyword>
<evidence type="ECO:0000256" key="1">
    <source>
        <dbReference type="SAM" id="Phobius"/>
    </source>
</evidence>
<feature type="transmembrane region" description="Helical" evidence="1">
    <location>
        <begin position="7"/>
        <end position="24"/>
    </location>
</feature>
<organism evidence="2 3">
    <name type="scientific">Herpetosiphon gulosus</name>
    <dbReference type="NCBI Taxonomy" id="1973496"/>
    <lineage>
        <taxon>Bacteria</taxon>
        <taxon>Bacillati</taxon>
        <taxon>Chloroflexota</taxon>
        <taxon>Chloroflexia</taxon>
        <taxon>Herpetosiphonales</taxon>
        <taxon>Herpetosiphonaceae</taxon>
        <taxon>Herpetosiphon</taxon>
    </lineage>
</organism>
<feature type="transmembrane region" description="Helical" evidence="1">
    <location>
        <begin position="93"/>
        <end position="114"/>
    </location>
</feature>
<keyword evidence="1" id="KW-0812">Transmembrane</keyword>
<keyword evidence="1" id="KW-1133">Transmembrane helix</keyword>
<feature type="transmembrane region" description="Helical" evidence="1">
    <location>
        <begin position="30"/>
        <end position="51"/>
    </location>
</feature>
<protein>
    <recommendedName>
        <fullName evidence="4">DUF3899 domain-containing protein</fullName>
    </recommendedName>
</protein>
<evidence type="ECO:0000313" key="2">
    <source>
        <dbReference type="EMBL" id="GAA5528548.1"/>
    </source>
</evidence>
<accession>A0ABP9X1X2</accession>
<evidence type="ECO:0008006" key="4">
    <source>
        <dbReference type="Google" id="ProtNLM"/>
    </source>
</evidence>
<name>A0ABP9X1X2_9CHLR</name>
<sequence length="119" mass="13493">MRFDRSWIPAIIAILGLFMLRTQVLAMPNVARVAIMLVGCGFLLWIAWQIWQNRQGSRLFSSGPQVQYWRGQRIEIKPTQSYKKSLKLEPRTIALIALYGLAGLTGIIGTLLNLGRFGF</sequence>
<comment type="caution">
    <text evidence="2">The sequence shown here is derived from an EMBL/GenBank/DDBJ whole genome shotgun (WGS) entry which is preliminary data.</text>
</comment>
<dbReference type="EMBL" id="BAABRU010000007">
    <property type="protein sequence ID" value="GAA5528548.1"/>
    <property type="molecule type" value="Genomic_DNA"/>
</dbReference>
<dbReference type="Proteomes" id="UP001428290">
    <property type="component" value="Unassembled WGS sequence"/>
</dbReference>